<evidence type="ECO:0000313" key="2">
    <source>
        <dbReference type="Proteomes" id="UP000371977"/>
    </source>
</evidence>
<protein>
    <submittedName>
        <fullName evidence="1">Uncharacterized protein</fullName>
    </submittedName>
</protein>
<proteinExistence type="predicted"/>
<gene>
    <name evidence="1" type="ORF">ESZ50_00730</name>
</gene>
<dbReference type="OrthoDB" id="9906301at2"/>
<dbReference type="RefSeq" id="WP_148621678.1">
    <property type="nucleotide sequence ID" value="NZ_SDGZ01000003.1"/>
</dbReference>
<dbReference type="EMBL" id="SDGZ01000003">
    <property type="protein sequence ID" value="TYC51092.1"/>
    <property type="molecule type" value="Genomic_DNA"/>
</dbReference>
<comment type="caution">
    <text evidence="1">The sequence shown here is derived from an EMBL/GenBank/DDBJ whole genome shotgun (WGS) entry which is preliminary data.</text>
</comment>
<accession>A0A6C2CBU9</accession>
<dbReference type="Proteomes" id="UP000371977">
    <property type="component" value="Unassembled WGS sequence"/>
</dbReference>
<sequence>MCTLLATPRYKVGQNVAALSTSYLKTFHDHGNFTGKILDVLVNVHNKYIPEYKIETTTGILTIPEYSIEDVVTPQKTLNAGSKSKSTAEVLLF</sequence>
<organism evidence="1 2">
    <name type="scientific">Weissella muntiaci</name>
    <dbReference type="NCBI Taxonomy" id="2508881"/>
    <lineage>
        <taxon>Bacteria</taxon>
        <taxon>Bacillati</taxon>
        <taxon>Bacillota</taxon>
        <taxon>Bacilli</taxon>
        <taxon>Lactobacillales</taxon>
        <taxon>Lactobacillaceae</taxon>
        <taxon>Weissella</taxon>
    </lineage>
</organism>
<evidence type="ECO:0000313" key="1">
    <source>
        <dbReference type="EMBL" id="TYC51092.1"/>
    </source>
</evidence>
<keyword evidence="2" id="KW-1185">Reference proteome</keyword>
<reference evidence="1 2" key="1">
    <citation type="submission" date="2019-01" db="EMBL/GenBank/DDBJ databases">
        <title>Weissella sp. nov., a novel lactic acid bacterium isolated from animal feces.</title>
        <authorList>
            <person name="Wang L.-T."/>
        </authorList>
    </citation>
    <scope>NUCLEOTIDE SEQUENCE [LARGE SCALE GENOMIC DNA]</scope>
    <source>
        <strain evidence="1 2">8H-2</strain>
    </source>
</reference>
<name>A0A6C2CBU9_9LACO</name>
<dbReference type="AlphaFoldDB" id="A0A6C2CBU9"/>